<dbReference type="RefSeq" id="XP_018129791.1">
    <property type="nucleotide sequence ID" value="XM_018276144.1"/>
</dbReference>
<organism evidence="2 3">
    <name type="scientific">Pseudogymnoascus verrucosus</name>
    <dbReference type="NCBI Taxonomy" id="342668"/>
    <lineage>
        <taxon>Eukaryota</taxon>
        <taxon>Fungi</taxon>
        <taxon>Dikarya</taxon>
        <taxon>Ascomycota</taxon>
        <taxon>Pezizomycotina</taxon>
        <taxon>Leotiomycetes</taxon>
        <taxon>Thelebolales</taxon>
        <taxon>Thelebolaceae</taxon>
        <taxon>Pseudogymnoascus</taxon>
    </lineage>
</organism>
<dbReference type="STRING" id="342668.A0A1B8GJQ7"/>
<protein>
    <submittedName>
        <fullName evidence="2">Uncharacterized protein</fullName>
    </submittedName>
</protein>
<gene>
    <name evidence="2" type="ORF">VE01_06704</name>
</gene>
<evidence type="ECO:0000313" key="3">
    <source>
        <dbReference type="Proteomes" id="UP000091956"/>
    </source>
</evidence>
<accession>A0A1B8GJQ7</accession>
<dbReference type="OrthoDB" id="5333491at2759"/>
<keyword evidence="3" id="KW-1185">Reference proteome</keyword>
<dbReference type="EMBL" id="KV460231">
    <property type="protein sequence ID" value="OBT96058.1"/>
    <property type="molecule type" value="Genomic_DNA"/>
</dbReference>
<reference evidence="3" key="2">
    <citation type="journal article" date="2018" name="Nat. Commun.">
        <title>Extreme sensitivity to ultraviolet light in the fungal pathogen causing white-nose syndrome of bats.</title>
        <authorList>
            <person name="Palmer J.M."/>
            <person name="Drees K.P."/>
            <person name="Foster J.T."/>
            <person name="Lindner D.L."/>
        </authorList>
    </citation>
    <scope>NUCLEOTIDE SEQUENCE [LARGE SCALE GENOMIC DNA]</scope>
    <source>
        <strain evidence="3">UAMH 10579</strain>
    </source>
</reference>
<evidence type="ECO:0000256" key="1">
    <source>
        <dbReference type="SAM" id="MobiDB-lite"/>
    </source>
</evidence>
<dbReference type="Proteomes" id="UP000091956">
    <property type="component" value="Unassembled WGS sequence"/>
</dbReference>
<sequence>MPKGKPKFGTPPRDPAEDPNDLPLPFTDDPTGGADPFDKRVEDAWDCKKDYAMPEEDFVTRNVPYEDNMQPLLEGWAKALLCMPSLRQATLGFSVEIFDSRSADENDLCLDDWEVIYKAPDNLGLSRWDSNLEPEERRNRRLTFHNTYGWRPNKDIMDMLQRVREDNYPGTKSVVLDVDSWGDILR</sequence>
<dbReference type="GeneID" id="28840090"/>
<feature type="region of interest" description="Disordered" evidence="1">
    <location>
        <begin position="1"/>
        <end position="39"/>
    </location>
</feature>
<proteinExistence type="predicted"/>
<name>A0A1B8GJQ7_9PEZI</name>
<dbReference type="AlphaFoldDB" id="A0A1B8GJQ7"/>
<reference evidence="2 3" key="1">
    <citation type="submission" date="2016-03" db="EMBL/GenBank/DDBJ databases">
        <title>Comparative genomics of Pseudogymnoascus destructans, the fungus causing white-nose syndrome of bats.</title>
        <authorList>
            <person name="Palmer J.M."/>
            <person name="Drees K.P."/>
            <person name="Foster J.T."/>
            <person name="Lindner D.L."/>
        </authorList>
    </citation>
    <scope>NUCLEOTIDE SEQUENCE [LARGE SCALE GENOMIC DNA]</scope>
    <source>
        <strain evidence="2 3">UAMH 10579</strain>
    </source>
</reference>
<evidence type="ECO:0000313" key="2">
    <source>
        <dbReference type="EMBL" id="OBT96058.1"/>
    </source>
</evidence>